<dbReference type="Proteomes" id="UP001201812">
    <property type="component" value="Unassembled WGS sequence"/>
</dbReference>
<evidence type="ECO:0000313" key="2">
    <source>
        <dbReference type="EMBL" id="KAI1728920.1"/>
    </source>
</evidence>
<sequence length="350" mass="38576">MASAECAVEATAFQTALRLKLCDTNQNTARHFLCIANTHGAYLGWKNAFNLQILDSKIWADFASTQKNPHGNAISPPPSNVLSGLQRYFNEGNDRVQSQSQNHSSTLHVSNINRFSSLGKYDYKNTLSNTYVTVSEQSNPQIPQTSSVPYNYFRTASKTHYQKSPSVQRRQRRPIPIPEYFQVKEACTTFPAEDQPPSSDNTSVPENTYVISLRIGMDSSTPSTPAGATPRRFSCNSSSATANSSVHSTNRGGVSAPSSASSSRQHRTSVSFMPTSTDRTTWDTPPGGQERLLMGAPLLPRARLIGKTKEGKSTEDMISNDNVYRQGRLATVSRAETWHVPNSVIQCTRF</sequence>
<comment type="caution">
    <text evidence="2">The sequence shown here is derived from an EMBL/GenBank/DDBJ whole genome shotgun (WGS) entry which is preliminary data.</text>
</comment>
<keyword evidence="3" id="KW-1185">Reference proteome</keyword>
<feature type="compositionally biased region" description="Low complexity" evidence="1">
    <location>
        <begin position="234"/>
        <end position="271"/>
    </location>
</feature>
<feature type="compositionally biased region" description="Polar residues" evidence="1">
    <location>
        <begin position="272"/>
        <end position="283"/>
    </location>
</feature>
<name>A0AAD4NL90_9BILA</name>
<evidence type="ECO:0000313" key="3">
    <source>
        <dbReference type="Proteomes" id="UP001201812"/>
    </source>
</evidence>
<feature type="region of interest" description="Disordered" evidence="1">
    <location>
        <begin position="217"/>
        <end position="289"/>
    </location>
</feature>
<dbReference type="EMBL" id="JAKKPZ010000001">
    <property type="protein sequence ID" value="KAI1728920.1"/>
    <property type="molecule type" value="Genomic_DNA"/>
</dbReference>
<organism evidence="2 3">
    <name type="scientific">Ditylenchus destructor</name>
    <dbReference type="NCBI Taxonomy" id="166010"/>
    <lineage>
        <taxon>Eukaryota</taxon>
        <taxon>Metazoa</taxon>
        <taxon>Ecdysozoa</taxon>
        <taxon>Nematoda</taxon>
        <taxon>Chromadorea</taxon>
        <taxon>Rhabditida</taxon>
        <taxon>Tylenchina</taxon>
        <taxon>Tylenchomorpha</taxon>
        <taxon>Sphaerularioidea</taxon>
        <taxon>Anguinidae</taxon>
        <taxon>Anguininae</taxon>
        <taxon>Ditylenchus</taxon>
    </lineage>
</organism>
<proteinExistence type="predicted"/>
<dbReference type="AlphaFoldDB" id="A0AAD4NL90"/>
<reference evidence="2" key="1">
    <citation type="submission" date="2022-01" db="EMBL/GenBank/DDBJ databases">
        <title>Genome Sequence Resource for Two Populations of Ditylenchus destructor, the Migratory Endoparasitic Phytonematode.</title>
        <authorList>
            <person name="Zhang H."/>
            <person name="Lin R."/>
            <person name="Xie B."/>
        </authorList>
    </citation>
    <scope>NUCLEOTIDE SEQUENCE</scope>
    <source>
        <strain evidence="2">BazhouSP</strain>
    </source>
</reference>
<accession>A0AAD4NL90</accession>
<protein>
    <submittedName>
        <fullName evidence="2">Uncharacterized protein</fullName>
    </submittedName>
</protein>
<gene>
    <name evidence="2" type="ORF">DdX_01129</name>
</gene>
<evidence type="ECO:0000256" key="1">
    <source>
        <dbReference type="SAM" id="MobiDB-lite"/>
    </source>
</evidence>